<keyword evidence="8 11" id="KW-1133">Transmembrane helix</keyword>
<keyword evidence="7" id="KW-1278">Translocase</keyword>
<keyword evidence="10 11" id="KW-0472">Membrane</keyword>
<dbReference type="PANTHER" id="PTHR43394">
    <property type="entry name" value="ATP-DEPENDENT PERMEASE MDL1, MITOCHONDRIAL"/>
    <property type="match status" value="1"/>
</dbReference>
<comment type="subcellular location">
    <subcellularLocation>
        <location evidence="1">Cell membrane</location>
        <topology evidence="1">Multi-pass membrane protein</topology>
    </subcellularLocation>
</comment>
<organism evidence="12 13">
    <name type="scientific">Parasutterella excrementihominis</name>
    <dbReference type="NCBI Taxonomy" id="487175"/>
    <lineage>
        <taxon>Bacteria</taxon>
        <taxon>Pseudomonadati</taxon>
        <taxon>Pseudomonadota</taxon>
        <taxon>Betaproteobacteria</taxon>
        <taxon>Burkholderiales</taxon>
        <taxon>Sutterellaceae</taxon>
        <taxon>Parasutterella</taxon>
    </lineage>
</organism>
<evidence type="ECO:0000313" key="13">
    <source>
        <dbReference type="Proteomes" id="UP000462362"/>
    </source>
</evidence>
<keyword evidence="6 12" id="KW-0067">ATP-binding</keyword>
<keyword evidence="3" id="KW-1003">Cell membrane</keyword>
<dbReference type="PANTHER" id="PTHR43394:SF1">
    <property type="entry name" value="ATP-BINDING CASSETTE SUB-FAMILY B MEMBER 10, MITOCHONDRIAL"/>
    <property type="match status" value="1"/>
</dbReference>
<dbReference type="InterPro" id="IPR036640">
    <property type="entry name" value="ABC1_TM_sf"/>
</dbReference>
<dbReference type="GO" id="GO:0005524">
    <property type="term" value="F:ATP binding"/>
    <property type="evidence" value="ECO:0007669"/>
    <property type="project" value="UniProtKB-KW"/>
</dbReference>
<dbReference type="GO" id="GO:0034040">
    <property type="term" value="F:ATPase-coupled lipid transmembrane transporter activity"/>
    <property type="evidence" value="ECO:0007669"/>
    <property type="project" value="InterPro"/>
</dbReference>
<dbReference type="SUPFAM" id="SSF52540">
    <property type="entry name" value="P-loop containing nucleoside triphosphate hydrolases"/>
    <property type="match status" value="1"/>
</dbReference>
<reference evidence="12 13" key="1">
    <citation type="journal article" date="2019" name="Nat. Med.">
        <title>A library of human gut bacterial isolates paired with longitudinal multiomics data enables mechanistic microbiome research.</title>
        <authorList>
            <person name="Poyet M."/>
            <person name="Groussin M."/>
            <person name="Gibbons S.M."/>
            <person name="Avila-Pacheco J."/>
            <person name="Jiang X."/>
            <person name="Kearney S.M."/>
            <person name="Perrotta A.R."/>
            <person name="Berdy B."/>
            <person name="Zhao S."/>
            <person name="Lieberman T.D."/>
            <person name="Swanson P.K."/>
            <person name="Smith M."/>
            <person name="Roesemann S."/>
            <person name="Alexander J.E."/>
            <person name="Rich S.A."/>
            <person name="Livny J."/>
            <person name="Vlamakis H."/>
            <person name="Clish C."/>
            <person name="Bullock K."/>
            <person name="Deik A."/>
            <person name="Scott J."/>
            <person name="Pierce K.A."/>
            <person name="Xavier R.J."/>
            <person name="Alm E.J."/>
        </authorList>
    </citation>
    <scope>NUCLEOTIDE SEQUENCE [LARGE SCALE GENOMIC DNA]</scope>
    <source>
        <strain evidence="12 13">BIOML-A2</strain>
    </source>
</reference>
<gene>
    <name evidence="12" type="primary">msbA</name>
    <name evidence="12" type="ORF">GMD42_00265</name>
</gene>
<dbReference type="EMBL" id="WNCL01000001">
    <property type="protein sequence ID" value="MTU42083.1"/>
    <property type="molecule type" value="Genomic_DNA"/>
</dbReference>
<dbReference type="InterPro" id="IPR027417">
    <property type="entry name" value="P-loop_NTPase"/>
</dbReference>
<keyword evidence="2" id="KW-0813">Transport</keyword>
<sequence length="580" mass="64006">MRLFAYLPPYKFYIFLALIAMVAAAAGSSLMALLMGKLTDLGFYQKNGLVAIWAPIALIAISVLHGGGQFCSSYLLQKVSQEILVKLRSLMFDHMIRWPEEVVQSQESGRVVSRFVNEASQALSGASQVLTVLVRDSLQVAALLCVLFWHNWQLTLVTFIVAPILIYILRTVSKRLKKLTSDSQVTFGQILSQLNETYRSERLIKVYNAYKFEEERFGHINRRLKGLTMRQQIVKGLGTPATQLVSICGVAIVVCVALLQAQKGQLSLAEFVTYISAMLLMMPAIRKLAGLNGTIASMGAAAESLFEMIDIPLEKDPGSKSIERVKGNVEFKNVWYKYPNALEPSLKDFSLKAEAGKMIAFVGASGAGKSTIINMIPRFMVPTKGEILFDGIPQNEMTLESIRRQVAIVTQEVMLFDDTIAANIAFGAGRPVTEEEIMRAAEAAYLKPLIDSLPEGLQTRIGEGGSKLSGGQRQRVSIARALLKDAPILLLDEATSALDTESEKYIQASLDKLREGRTSFVVAHRLSTIVDADMIVVMDQGAIVEAGTHFELLEKDGPYARLYKIQFSHQKPEKSETQKA</sequence>
<name>A0A6I3RXS2_9BURK</name>
<dbReference type="InterPro" id="IPR017871">
    <property type="entry name" value="ABC_transporter-like_CS"/>
</dbReference>
<dbReference type="AlphaFoldDB" id="A0A6I3RXS2"/>
<dbReference type="Gene3D" id="1.20.1560.10">
    <property type="entry name" value="ABC transporter type 1, transmembrane domain"/>
    <property type="match status" value="1"/>
</dbReference>
<feature type="transmembrane region" description="Helical" evidence="11">
    <location>
        <begin position="233"/>
        <end position="259"/>
    </location>
</feature>
<dbReference type="NCBIfam" id="TIGR02203">
    <property type="entry name" value="MsbA_lipidA"/>
    <property type="match status" value="1"/>
</dbReference>
<dbReference type="InterPro" id="IPR003439">
    <property type="entry name" value="ABC_transporter-like_ATP-bd"/>
</dbReference>
<feature type="transmembrane region" description="Helical" evidence="11">
    <location>
        <begin position="140"/>
        <end position="169"/>
    </location>
</feature>
<evidence type="ECO:0000256" key="9">
    <source>
        <dbReference type="ARBA" id="ARBA00023055"/>
    </source>
</evidence>
<evidence type="ECO:0000256" key="6">
    <source>
        <dbReference type="ARBA" id="ARBA00022840"/>
    </source>
</evidence>
<keyword evidence="9" id="KW-0445">Lipid transport</keyword>
<dbReference type="PROSITE" id="PS50893">
    <property type="entry name" value="ABC_TRANSPORTER_2"/>
    <property type="match status" value="1"/>
</dbReference>
<evidence type="ECO:0000256" key="5">
    <source>
        <dbReference type="ARBA" id="ARBA00022741"/>
    </source>
</evidence>
<evidence type="ECO:0000256" key="7">
    <source>
        <dbReference type="ARBA" id="ARBA00022967"/>
    </source>
</evidence>
<dbReference type="InterPro" id="IPR011527">
    <property type="entry name" value="ABC1_TM_dom"/>
</dbReference>
<keyword evidence="5" id="KW-0547">Nucleotide-binding</keyword>
<dbReference type="Pfam" id="PF00664">
    <property type="entry name" value="ABC_membrane"/>
    <property type="match status" value="1"/>
</dbReference>
<keyword evidence="4 11" id="KW-0812">Transmembrane</keyword>
<evidence type="ECO:0000256" key="1">
    <source>
        <dbReference type="ARBA" id="ARBA00004651"/>
    </source>
</evidence>
<evidence type="ECO:0000256" key="11">
    <source>
        <dbReference type="SAM" id="Phobius"/>
    </source>
</evidence>
<evidence type="ECO:0000256" key="3">
    <source>
        <dbReference type="ARBA" id="ARBA00022475"/>
    </source>
</evidence>
<dbReference type="Gene3D" id="3.40.50.300">
    <property type="entry name" value="P-loop containing nucleotide triphosphate hydrolases"/>
    <property type="match status" value="1"/>
</dbReference>
<proteinExistence type="predicted"/>
<dbReference type="Proteomes" id="UP000462362">
    <property type="component" value="Unassembled WGS sequence"/>
</dbReference>
<dbReference type="GO" id="GO:0016887">
    <property type="term" value="F:ATP hydrolysis activity"/>
    <property type="evidence" value="ECO:0007669"/>
    <property type="project" value="InterPro"/>
</dbReference>
<dbReference type="GO" id="GO:0005886">
    <property type="term" value="C:plasma membrane"/>
    <property type="evidence" value="ECO:0007669"/>
    <property type="project" value="UniProtKB-SubCell"/>
</dbReference>
<dbReference type="FunFam" id="3.40.50.300:FF:000221">
    <property type="entry name" value="Multidrug ABC transporter ATP-binding protein"/>
    <property type="match status" value="1"/>
</dbReference>
<dbReference type="Pfam" id="PF00005">
    <property type="entry name" value="ABC_tran"/>
    <property type="match status" value="1"/>
</dbReference>
<evidence type="ECO:0000256" key="10">
    <source>
        <dbReference type="ARBA" id="ARBA00023136"/>
    </source>
</evidence>
<dbReference type="SMART" id="SM00382">
    <property type="entry name" value="AAA"/>
    <property type="match status" value="1"/>
</dbReference>
<evidence type="ECO:0000256" key="4">
    <source>
        <dbReference type="ARBA" id="ARBA00022692"/>
    </source>
</evidence>
<dbReference type="PROSITE" id="PS00211">
    <property type="entry name" value="ABC_TRANSPORTER_1"/>
    <property type="match status" value="1"/>
</dbReference>
<evidence type="ECO:0000313" key="12">
    <source>
        <dbReference type="EMBL" id="MTU42083.1"/>
    </source>
</evidence>
<dbReference type="InterPro" id="IPR039421">
    <property type="entry name" value="Type_1_exporter"/>
</dbReference>
<feature type="transmembrane region" description="Helical" evidence="11">
    <location>
        <begin position="12"/>
        <end position="36"/>
    </location>
</feature>
<evidence type="ECO:0000256" key="2">
    <source>
        <dbReference type="ARBA" id="ARBA00022448"/>
    </source>
</evidence>
<feature type="transmembrane region" description="Helical" evidence="11">
    <location>
        <begin position="271"/>
        <end position="289"/>
    </location>
</feature>
<dbReference type="GO" id="GO:0015421">
    <property type="term" value="F:ABC-type oligopeptide transporter activity"/>
    <property type="evidence" value="ECO:0007669"/>
    <property type="project" value="TreeGrafter"/>
</dbReference>
<feature type="transmembrane region" description="Helical" evidence="11">
    <location>
        <begin position="48"/>
        <end position="68"/>
    </location>
</feature>
<evidence type="ECO:0000256" key="8">
    <source>
        <dbReference type="ARBA" id="ARBA00022989"/>
    </source>
</evidence>
<protein>
    <submittedName>
        <fullName evidence="12">Lipid A export permease/ATP-binding protein MsbA</fullName>
    </submittedName>
</protein>
<dbReference type="SUPFAM" id="SSF90123">
    <property type="entry name" value="ABC transporter transmembrane region"/>
    <property type="match status" value="1"/>
</dbReference>
<dbReference type="RefSeq" id="WP_155165179.1">
    <property type="nucleotide sequence ID" value="NZ_DBGEHT010000001.1"/>
</dbReference>
<dbReference type="PROSITE" id="PS50929">
    <property type="entry name" value="ABC_TM1F"/>
    <property type="match status" value="1"/>
</dbReference>
<accession>A0A6I3RXS2</accession>
<dbReference type="CDD" id="cd18552">
    <property type="entry name" value="ABC_6TM_MsbA_like"/>
    <property type="match status" value="1"/>
</dbReference>
<dbReference type="InterPro" id="IPR011917">
    <property type="entry name" value="ABC_transpr_lipidA"/>
</dbReference>
<dbReference type="InterPro" id="IPR003593">
    <property type="entry name" value="AAA+_ATPase"/>
</dbReference>
<comment type="caution">
    <text evidence="12">The sequence shown here is derived from an EMBL/GenBank/DDBJ whole genome shotgun (WGS) entry which is preliminary data.</text>
</comment>